<name>A0A2M8DN86_9BACT</name>
<organism evidence="2 3">
    <name type="scientific">Candidatus Nealsonbacteria bacterium CG_4_9_14_0_8_um_filter_35_12</name>
    <dbReference type="NCBI Taxonomy" id="1974692"/>
    <lineage>
        <taxon>Bacteria</taxon>
        <taxon>Candidatus Nealsoniibacteriota</taxon>
    </lineage>
</organism>
<dbReference type="EMBL" id="PFTB01000028">
    <property type="protein sequence ID" value="PJB99532.1"/>
    <property type="molecule type" value="Genomic_DNA"/>
</dbReference>
<evidence type="ECO:0000313" key="3">
    <source>
        <dbReference type="Proteomes" id="UP000228875"/>
    </source>
</evidence>
<accession>A0A2M8DN86</accession>
<gene>
    <name evidence="2" type="ORF">CO077_01215</name>
</gene>
<evidence type="ECO:0000256" key="1">
    <source>
        <dbReference type="SAM" id="Phobius"/>
    </source>
</evidence>
<reference evidence="3" key="1">
    <citation type="submission" date="2017-09" db="EMBL/GenBank/DDBJ databases">
        <title>Depth-based differentiation of microbial function through sediment-hosted aquifers and enrichment of novel symbionts in the deep terrestrial subsurface.</title>
        <authorList>
            <person name="Probst A.J."/>
            <person name="Ladd B."/>
            <person name="Jarett J.K."/>
            <person name="Geller-Mcgrath D.E."/>
            <person name="Sieber C.M.K."/>
            <person name="Emerson J.B."/>
            <person name="Anantharaman K."/>
            <person name="Thomas B.C."/>
            <person name="Malmstrom R."/>
            <person name="Stieglmeier M."/>
            <person name="Klingl A."/>
            <person name="Woyke T."/>
            <person name="Ryan C.M."/>
            <person name="Banfield J.F."/>
        </authorList>
    </citation>
    <scope>NUCLEOTIDE SEQUENCE [LARGE SCALE GENOMIC DNA]</scope>
</reference>
<evidence type="ECO:0000313" key="2">
    <source>
        <dbReference type="EMBL" id="PJB99532.1"/>
    </source>
</evidence>
<keyword evidence="1" id="KW-0472">Membrane</keyword>
<dbReference type="AlphaFoldDB" id="A0A2M8DN86"/>
<proteinExistence type="predicted"/>
<keyword evidence="1" id="KW-1133">Transmembrane helix</keyword>
<evidence type="ECO:0008006" key="4">
    <source>
        <dbReference type="Google" id="ProtNLM"/>
    </source>
</evidence>
<sequence>MIIVEPILARNSDFFLRAPEAHAGKRLLENFYRAVHQFFFAKNLSSKFLSMKTSFCNKGQTLIGIIIVIILVGLVTGGLYFYFQKQISEVPEITKKPAEEEVIKPEEVTPEEEVVPTCQDECSQTGLKRCSNNGYQICGNYDEDKCLEWGSVVACPSNTVCKNGTCVQQKCVDGTLYGQCSINKPKYCEGGNLINKCSICGCLSGQQCQGNENCIIPVEKIVAVFVDTNTYNSLRSEVDQYLFDVNNDLNLNAQLFVENFTTPQQVRSELLRLKDKNLAGSVLIGNIPIPYFESSKPFVGGDNIIPSDWYYMLLERTDFVDEDNNGMFEWEKFQGKFAEKESQKLYWSGRIKLYNNDLNLLKSYFNRNHLYRINQIKTEKSLIVYSPNIQSGPSGATLEIYTQNIKDSFSRSGLYNKDQISVVVGISRDSFLSELSKEYESASINAHGDAFSQEIGEGVSSKDIARIKPKPYFYYLLSCSNADFSKENYLAGHYLFDGNGLVVFGNTDPAMVGADESHFYMEYLSQEETFGEAFVKKQSWVSLPIQEVITGDPTLRMRFFK</sequence>
<feature type="transmembrane region" description="Helical" evidence="1">
    <location>
        <begin position="61"/>
        <end position="83"/>
    </location>
</feature>
<comment type="caution">
    <text evidence="2">The sequence shown here is derived from an EMBL/GenBank/DDBJ whole genome shotgun (WGS) entry which is preliminary data.</text>
</comment>
<protein>
    <recommendedName>
        <fullName evidence="4">Gingipain domain-containing protein</fullName>
    </recommendedName>
</protein>
<keyword evidence="1" id="KW-0812">Transmembrane</keyword>
<dbReference type="Proteomes" id="UP000228875">
    <property type="component" value="Unassembled WGS sequence"/>
</dbReference>